<feature type="transmembrane region" description="Helical" evidence="9">
    <location>
        <begin position="400"/>
        <end position="420"/>
    </location>
</feature>
<evidence type="ECO:0000256" key="5">
    <source>
        <dbReference type="ARBA" id="ARBA00023136"/>
    </source>
</evidence>
<dbReference type="GO" id="GO:0022857">
    <property type="term" value="F:transmembrane transporter activity"/>
    <property type="evidence" value="ECO:0007669"/>
    <property type="project" value="InterPro"/>
</dbReference>
<dbReference type="EMBL" id="AB550011">
    <property type="protein sequence ID" value="BAI83432.1"/>
    <property type="molecule type" value="mRNA"/>
</dbReference>
<feature type="transmembrane region" description="Helical" evidence="9">
    <location>
        <begin position="63"/>
        <end position="82"/>
    </location>
</feature>
<feature type="transmembrane region" description="Helical" evidence="9">
    <location>
        <begin position="20"/>
        <end position="43"/>
    </location>
</feature>
<accession>D4AHY3</accession>
<dbReference type="InterPro" id="IPR003663">
    <property type="entry name" value="Sugar/inositol_transpt"/>
</dbReference>
<proteinExistence type="evidence at transcript level"/>
<reference evidence="11" key="1">
    <citation type="journal article" date="2010" name="Insect Biochem. Mol. Biol.">
        <title>Sugar transporter genes of the brown planthopper, Nilaparvata lugens: A facilitated glucose/fructose transporter.</title>
        <authorList>
            <person name="Kikuta S."/>
            <person name="Kikawada T."/>
            <person name="Hagiwara-Komoda Y."/>
            <person name="Nakashima N."/>
            <person name="Noda H."/>
        </authorList>
    </citation>
    <scope>NUCLEOTIDE SEQUENCE</scope>
</reference>
<evidence type="ECO:0000256" key="3">
    <source>
        <dbReference type="ARBA" id="ARBA00022692"/>
    </source>
</evidence>
<keyword evidence="11" id="KW-0762">Sugar transport</keyword>
<feature type="transmembrane region" description="Helical" evidence="9">
    <location>
        <begin position="119"/>
        <end position="141"/>
    </location>
</feature>
<keyword evidence="5 9" id="KW-0472">Membrane</keyword>
<keyword evidence="3 9" id="KW-0812">Transmembrane</keyword>
<evidence type="ECO:0000313" key="11">
    <source>
        <dbReference type="EMBL" id="BAI83432.1"/>
    </source>
</evidence>
<comment type="subcellular location">
    <subcellularLocation>
        <location evidence="1">Cell membrane</location>
        <topology evidence="1">Multi-pass membrane protein</topology>
    </subcellularLocation>
</comment>
<evidence type="ECO:0000256" key="8">
    <source>
        <dbReference type="RuleBase" id="RU003346"/>
    </source>
</evidence>
<dbReference type="InterPro" id="IPR005828">
    <property type="entry name" value="MFS_sugar_transport-like"/>
</dbReference>
<feature type="transmembrane region" description="Helical" evidence="9">
    <location>
        <begin position="299"/>
        <end position="323"/>
    </location>
</feature>
<dbReference type="FunFam" id="1.20.1250.20:FF:000055">
    <property type="entry name" value="Facilitated trehalose transporter Tret1-2 homolog"/>
    <property type="match status" value="1"/>
</dbReference>
<dbReference type="PROSITE" id="PS00217">
    <property type="entry name" value="SUGAR_TRANSPORT_2"/>
    <property type="match status" value="1"/>
</dbReference>
<feature type="transmembrane region" description="Helical" evidence="9">
    <location>
        <begin position="265"/>
        <end position="287"/>
    </location>
</feature>
<dbReference type="InterPro" id="IPR050549">
    <property type="entry name" value="MFS_Trehalose_Transporter"/>
</dbReference>
<dbReference type="NCBIfam" id="TIGR00879">
    <property type="entry name" value="SP"/>
    <property type="match status" value="1"/>
</dbReference>
<dbReference type="PRINTS" id="PR00171">
    <property type="entry name" value="SUGRTRNSPORT"/>
</dbReference>
<dbReference type="Pfam" id="PF00083">
    <property type="entry name" value="Sugar_tr"/>
    <property type="match status" value="1"/>
</dbReference>
<evidence type="ECO:0000256" key="6">
    <source>
        <dbReference type="ARBA" id="ARBA00023180"/>
    </source>
</evidence>
<dbReference type="PROSITE" id="PS50850">
    <property type="entry name" value="MFS"/>
    <property type="match status" value="1"/>
</dbReference>
<name>D4AHY3_NILLU</name>
<feature type="transmembrane region" description="Helical" evidence="9">
    <location>
        <begin position="94"/>
        <end position="113"/>
    </location>
</feature>
<gene>
    <name evidence="11" type="primary">Nlst18</name>
</gene>
<evidence type="ECO:0000256" key="9">
    <source>
        <dbReference type="SAM" id="Phobius"/>
    </source>
</evidence>
<dbReference type="InterPro" id="IPR020846">
    <property type="entry name" value="MFS_dom"/>
</dbReference>
<keyword evidence="2" id="KW-1003">Cell membrane</keyword>
<keyword evidence="8" id="KW-0813">Transport</keyword>
<comment type="similarity">
    <text evidence="7">Belongs to the major facilitator superfamily. Sugar transporter (TC 2.A.1.1) family. Trehalose transporter subfamily.</text>
</comment>
<feature type="transmembrane region" description="Helical" evidence="9">
    <location>
        <begin position="330"/>
        <end position="350"/>
    </location>
</feature>
<dbReference type="GO" id="GO:0005886">
    <property type="term" value="C:plasma membrane"/>
    <property type="evidence" value="ECO:0007669"/>
    <property type="project" value="UniProtKB-SubCell"/>
</dbReference>
<keyword evidence="6" id="KW-0325">Glycoprotein</keyword>
<dbReference type="InterPro" id="IPR005829">
    <property type="entry name" value="Sugar_transporter_CS"/>
</dbReference>
<feature type="transmembrane region" description="Helical" evidence="9">
    <location>
        <begin position="175"/>
        <end position="196"/>
    </location>
</feature>
<dbReference type="PANTHER" id="PTHR48021">
    <property type="match status" value="1"/>
</dbReference>
<evidence type="ECO:0000256" key="7">
    <source>
        <dbReference type="ARBA" id="ARBA00024348"/>
    </source>
</evidence>
<evidence type="ECO:0000256" key="2">
    <source>
        <dbReference type="ARBA" id="ARBA00022475"/>
    </source>
</evidence>
<dbReference type="OrthoDB" id="4142200at2759"/>
<evidence type="ECO:0000256" key="4">
    <source>
        <dbReference type="ARBA" id="ARBA00022989"/>
    </source>
</evidence>
<dbReference type="InterPro" id="IPR036259">
    <property type="entry name" value="MFS_trans_sf"/>
</dbReference>
<feature type="domain" description="Major facilitator superfamily (MFS) profile" evidence="10">
    <location>
        <begin position="21"/>
        <end position="455"/>
    </location>
</feature>
<evidence type="ECO:0000256" key="1">
    <source>
        <dbReference type="ARBA" id="ARBA00004651"/>
    </source>
</evidence>
<dbReference type="SUPFAM" id="SSF103473">
    <property type="entry name" value="MFS general substrate transporter"/>
    <property type="match status" value="1"/>
</dbReference>
<feature type="transmembrane region" description="Helical" evidence="9">
    <location>
        <begin position="370"/>
        <end position="388"/>
    </location>
</feature>
<dbReference type="AlphaFoldDB" id="D4AHY3"/>
<evidence type="ECO:0000259" key="10">
    <source>
        <dbReference type="PROSITE" id="PS50850"/>
    </source>
</evidence>
<organism evidence="11">
    <name type="scientific">Nilaparvata lugens</name>
    <name type="common">Brown planthopper</name>
    <dbReference type="NCBI Taxonomy" id="108931"/>
    <lineage>
        <taxon>Eukaryota</taxon>
        <taxon>Metazoa</taxon>
        <taxon>Ecdysozoa</taxon>
        <taxon>Arthropoda</taxon>
        <taxon>Hexapoda</taxon>
        <taxon>Insecta</taxon>
        <taxon>Pterygota</taxon>
        <taxon>Neoptera</taxon>
        <taxon>Paraneoptera</taxon>
        <taxon>Hemiptera</taxon>
        <taxon>Auchenorrhyncha</taxon>
        <taxon>Fulgoroidea</taxon>
        <taxon>Delphacidae</taxon>
        <taxon>Delphacinae</taxon>
        <taxon>Nilaparvata</taxon>
    </lineage>
</organism>
<keyword evidence="4 9" id="KW-1133">Transmembrane helix</keyword>
<sequence>MLEKSIPISIPEKVVKPGLVNLYFAAFAVTLPFFSVGCCLSWTSPTLPALSDADWIKVDDEQGSWIGSLLMLGATLGAFLSGQLLDSVGRKRTLLVDVLLLVLSWACLALARPLRSLEIIYLGRFISGIGTGVAFAAIPLYVSEISDLNLRSALASMSEVFLAGGYLVEYCSGPFLGYSGLILVSSLMLFVSLVLFTRTPESPHFLVAKGRLEEAVTELCWLRGNVPPQLVEDELKEIEMSMIVKRENNSGSLSDLVMDKANLRALLVCCGLSFFQQFSGINVMLAYAEPIFMKTSSSLSPAGSAVIIGTVQFLTACCTPIVVNRFGFKRLLMGSAIVMTLAQGALGLYFYRDEHHLDVSELGWLPVSSATLYIVSYCLGFGPLVWAVMGEMYSPSIKEIGTSTSTCFNWFLAFLITKFFTNISSFLGSYAAFWLFSCCCIFAFLFTFFVLPDTQGLSLKEIQDLLNGHKPNSNSNAS</sequence>
<dbReference type="PANTHER" id="PTHR48021:SF47">
    <property type="entry name" value="GH17672P"/>
    <property type="match status" value="1"/>
</dbReference>
<dbReference type="Gene3D" id="1.20.1250.20">
    <property type="entry name" value="MFS general substrate transporter like domains"/>
    <property type="match status" value="1"/>
</dbReference>
<feature type="transmembrane region" description="Helical" evidence="9">
    <location>
        <begin position="432"/>
        <end position="451"/>
    </location>
</feature>
<protein>
    <submittedName>
        <fullName evidence="11">Sugar transporter 18</fullName>
    </submittedName>
</protein>